<gene>
    <name evidence="5" type="ORF">D6T63_05295</name>
</gene>
<dbReference type="PANTHER" id="PTHR43318">
    <property type="entry name" value="UDP-N-ACETYLGLUCOSAMINE 4,6-DEHYDRATASE"/>
    <property type="match status" value="1"/>
</dbReference>
<dbReference type="Proteomes" id="UP000272560">
    <property type="component" value="Unassembled WGS sequence"/>
</dbReference>
<evidence type="ECO:0000256" key="3">
    <source>
        <dbReference type="SAM" id="Phobius"/>
    </source>
</evidence>
<feature type="transmembrane region" description="Helical" evidence="3">
    <location>
        <begin position="128"/>
        <end position="146"/>
    </location>
</feature>
<keyword evidence="6" id="KW-1185">Reference proteome</keyword>
<dbReference type="OrthoDB" id="9803111at2"/>
<organism evidence="5 6">
    <name type="scientific">Arthrobacter cheniae</name>
    <dbReference type="NCBI Taxonomy" id="1258888"/>
    <lineage>
        <taxon>Bacteria</taxon>
        <taxon>Bacillati</taxon>
        <taxon>Actinomycetota</taxon>
        <taxon>Actinomycetes</taxon>
        <taxon>Micrococcales</taxon>
        <taxon>Micrococcaceae</taxon>
        <taxon>Arthrobacter</taxon>
    </lineage>
</organism>
<dbReference type="InterPro" id="IPR051203">
    <property type="entry name" value="Polysaccharide_Synthase-Rel"/>
</dbReference>
<evidence type="ECO:0000313" key="5">
    <source>
        <dbReference type="EMBL" id="RJT82144.1"/>
    </source>
</evidence>
<feature type="compositionally biased region" description="Low complexity" evidence="2">
    <location>
        <begin position="625"/>
        <end position="636"/>
    </location>
</feature>
<name>A0A3A5M6K6_9MICC</name>
<reference evidence="5 6" key="1">
    <citation type="submission" date="2018-09" db="EMBL/GenBank/DDBJ databases">
        <title>Novel species of Arthrobacter.</title>
        <authorList>
            <person name="Liu Q."/>
            <person name="Xin Y.-H."/>
        </authorList>
    </citation>
    <scope>NUCLEOTIDE SEQUENCE [LARGE SCALE GENOMIC DNA]</scope>
    <source>
        <strain evidence="5 6">Hz2</strain>
    </source>
</reference>
<feature type="transmembrane region" description="Helical" evidence="3">
    <location>
        <begin position="33"/>
        <end position="52"/>
    </location>
</feature>
<feature type="domain" description="Polysaccharide biosynthesis protein CapD-like" evidence="4">
    <location>
        <begin position="305"/>
        <end position="582"/>
    </location>
</feature>
<evidence type="ECO:0000256" key="2">
    <source>
        <dbReference type="SAM" id="MobiDB-lite"/>
    </source>
</evidence>
<dbReference type="Pfam" id="PF13727">
    <property type="entry name" value="CoA_binding_3"/>
    <property type="match status" value="1"/>
</dbReference>
<feature type="region of interest" description="Disordered" evidence="2">
    <location>
        <begin position="622"/>
        <end position="672"/>
    </location>
</feature>
<evidence type="ECO:0000313" key="6">
    <source>
        <dbReference type="Proteomes" id="UP000272560"/>
    </source>
</evidence>
<protein>
    <submittedName>
        <fullName evidence="5">Polysaccharide biosynthesis protein</fullName>
    </submittedName>
</protein>
<dbReference type="Gene3D" id="3.40.50.720">
    <property type="entry name" value="NAD(P)-binding Rossmann-like Domain"/>
    <property type="match status" value="2"/>
</dbReference>
<dbReference type="AlphaFoldDB" id="A0A3A5M6K6"/>
<dbReference type="RefSeq" id="WP_120147961.1">
    <property type="nucleotide sequence ID" value="NZ_QZVT01000002.1"/>
</dbReference>
<dbReference type="PANTHER" id="PTHR43318:SF1">
    <property type="entry name" value="POLYSACCHARIDE BIOSYNTHESIS PROTEIN EPSC-RELATED"/>
    <property type="match status" value="1"/>
</dbReference>
<feature type="region of interest" description="Disordered" evidence="2">
    <location>
        <begin position="1"/>
        <end position="21"/>
    </location>
</feature>
<comment type="similarity">
    <text evidence="1">Belongs to the polysaccharide synthase family.</text>
</comment>
<sequence length="672" mass="71608">MGLNEGRATARTPGSTAAASTGDKPAIWLWSQYLLDAAAWIVAILLALILRYELLVKEVNVPGIAAFCAVAVVAQLVVGLSFALYRGRYSFGSFHEAKLLVIVAVLVGVILVLVSVAFFTVIEVPRSIGIIAFPFACMFLAATRYLKRMYVESKAKPGEDAQRTLIYGAGFLGNSLVNRMMQDPESPYFPVGLIDDDPAKKHLRLSAVPVLGRIDDLREVATRTQASILVIAFSEVEAAQVRRVSDLVAGLGIKVLVLPPLRDMLGATGPAIADFREVAVEDLIGRRPVDIHPDDVAGYITGKRVLVTGAGGSIGSELCRQLSAFAPAELIMLDRDETGLQSTQISLTGRGLLTGRDTVLADIRDADALLDIFEDRRPQVVFHAAALKHVSLLEQYPEEAWKTNVQGSLNVLQASAAVGVTNFVNISTDKAADPTSVLGHSKRVAEKLTSWHAERTGQRFVSVRFGNVIGSRGSMLPLFTEQIRNGGPITVTDPDVTRFFMTIPEACQLVVQAGAIGRGGEVLILDMGEPVKILDVAQRMIAMSGKDIDIVFTGLRPGEKMHEDLMGVGEEDSRPLHPKISHTSVVPLDPQQLSLQEWKAEGGFGHDQRSIASLDAATELGAIEPGATPGATPDGGSAYEKNDAAGTVRHSSPTSASRPSTPSTSGAGGGAS</sequence>
<keyword evidence="3" id="KW-1133">Transmembrane helix</keyword>
<accession>A0A3A5M6K6</accession>
<dbReference type="Pfam" id="PF02719">
    <property type="entry name" value="Polysacc_synt_2"/>
    <property type="match status" value="1"/>
</dbReference>
<dbReference type="SUPFAM" id="SSF51735">
    <property type="entry name" value="NAD(P)-binding Rossmann-fold domains"/>
    <property type="match status" value="2"/>
</dbReference>
<dbReference type="CDD" id="cd05237">
    <property type="entry name" value="UDP_invert_4-6DH_SDR_e"/>
    <property type="match status" value="1"/>
</dbReference>
<evidence type="ECO:0000259" key="4">
    <source>
        <dbReference type="Pfam" id="PF02719"/>
    </source>
</evidence>
<proteinExistence type="inferred from homology"/>
<evidence type="ECO:0000256" key="1">
    <source>
        <dbReference type="ARBA" id="ARBA00007430"/>
    </source>
</evidence>
<dbReference type="EMBL" id="QZVT01000002">
    <property type="protein sequence ID" value="RJT82144.1"/>
    <property type="molecule type" value="Genomic_DNA"/>
</dbReference>
<feature type="compositionally biased region" description="Low complexity" evidence="2">
    <location>
        <begin position="651"/>
        <end position="665"/>
    </location>
</feature>
<keyword evidence="3" id="KW-0472">Membrane</keyword>
<dbReference type="InterPro" id="IPR003869">
    <property type="entry name" value="Polysac_CapD-like"/>
</dbReference>
<keyword evidence="3" id="KW-0812">Transmembrane</keyword>
<feature type="transmembrane region" description="Helical" evidence="3">
    <location>
        <begin position="97"/>
        <end position="122"/>
    </location>
</feature>
<dbReference type="InterPro" id="IPR036291">
    <property type="entry name" value="NAD(P)-bd_dom_sf"/>
</dbReference>
<comment type="caution">
    <text evidence="5">The sequence shown here is derived from an EMBL/GenBank/DDBJ whole genome shotgun (WGS) entry which is preliminary data.</text>
</comment>
<feature type="transmembrane region" description="Helical" evidence="3">
    <location>
        <begin position="64"/>
        <end position="85"/>
    </location>
</feature>